<accession>A0A4V2WMX7</accession>
<sequence length="274" mass="30399">MEQILILLNANRPSASCIQFACTVAGMNHARLCGIFVETMPSEGYYSANDIFLAGAKPAQGSGVVTMDPEQAIRVFTDTCQREGVQSESVLIDAGPLPYAVRESYFADLLILSPDTGFTGDEEETPSSFTRDLLRTAACPVLLAPLQFDAFNETICCYDGSPSAVYALKTCSYLFPELAKERLTILEVTRATDAVYDEKHGRLLKWARCHYDEVLFQPLSGDTEEELFDYLFRKRGKLVVLGAYGRSLLSMLFQESTADRISRAIDLPLFITHL</sequence>
<dbReference type="AlphaFoldDB" id="A0A4V2WMX7"/>
<dbReference type="EMBL" id="SKFH01000007">
    <property type="protein sequence ID" value="TCZ73342.1"/>
    <property type="molecule type" value="Genomic_DNA"/>
</dbReference>
<dbReference type="OrthoDB" id="662548at2"/>
<dbReference type="SUPFAM" id="SSF52402">
    <property type="entry name" value="Adenine nucleotide alpha hydrolases-like"/>
    <property type="match status" value="2"/>
</dbReference>
<organism evidence="1 2">
    <name type="scientific">Flaviaesturariibacter aridisoli</name>
    <dbReference type="NCBI Taxonomy" id="2545761"/>
    <lineage>
        <taxon>Bacteria</taxon>
        <taxon>Pseudomonadati</taxon>
        <taxon>Bacteroidota</taxon>
        <taxon>Chitinophagia</taxon>
        <taxon>Chitinophagales</taxon>
        <taxon>Chitinophagaceae</taxon>
        <taxon>Flaviaestuariibacter</taxon>
    </lineage>
</organism>
<comment type="caution">
    <text evidence="1">The sequence shown here is derived from an EMBL/GenBank/DDBJ whole genome shotgun (WGS) entry which is preliminary data.</text>
</comment>
<proteinExistence type="predicted"/>
<reference evidence="1 2" key="1">
    <citation type="submission" date="2019-03" db="EMBL/GenBank/DDBJ databases">
        <authorList>
            <person name="Kim M.K.M."/>
        </authorList>
    </citation>
    <scope>NUCLEOTIDE SEQUENCE [LARGE SCALE GENOMIC DNA]</scope>
    <source>
        <strain evidence="1 2">17J68-15</strain>
    </source>
</reference>
<dbReference type="Proteomes" id="UP000295164">
    <property type="component" value="Unassembled WGS sequence"/>
</dbReference>
<evidence type="ECO:0000313" key="1">
    <source>
        <dbReference type="EMBL" id="TCZ73342.1"/>
    </source>
</evidence>
<protein>
    <submittedName>
        <fullName evidence="1">Universal stress protein</fullName>
    </submittedName>
</protein>
<name>A0A4V2WMX7_9BACT</name>
<dbReference type="Gene3D" id="3.40.50.12370">
    <property type="match status" value="1"/>
</dbReference>
<keyword evidence="2" id="KW-1185">Reference proteome</keyword>
<dbReference type="RefSeq" id="WP_131851361.1">
    <property type="nucleotide sequence ID" value="NZ_SKFH01000007.1"/>
</dbReference>
<evidence type="ECO:0000313" key="2">
    <source>
        <dbReference type="Proteomes" id="UP000295164"/>
    </source>
</evidence>
<gene>
    <name evidence="1" type="ORF">E0486_06625</name>
</gene>